<keyword evidence="3" id="KW-1185">Reference proteome</keyword>
<feature type="region of interest" description="Disordered" evidence="1">
    <location>
        <begin position="251"/>
        <end position="276"/>
    </location>
</feature>
<evidence type="ECO:0000256" key="1">
    <source>
        <dbReference type="SAM" id="MobiDB-lite"/>
    </source>
</evidence>
<reference evidence="2 3" key="1">
    <citation type="journal article" date="2021" name="BMC Genomics">
        <title>Datura genome reveals duplications of psychoactive alkaloid biosynthetic genes and high mutation rate following tissue culture.</title>
        <authorList>
            <person name="Rajewski A."/>
            <person name="Carter-House D."/>
            <person name="Stajich J."/>
            <person name="Litt A."/>
        </authorList>
    </citation>
    <scope>NUCLEOTIDE SEQUENCE [LARGE SCALE GENOMIC DNA]</scope>
    <source>
        <strain evidence="2">AR-01</strain>
    </source>
</reference>
<evidence type="ECO:0000313" key="2">
    <source>
        <dbReference type="EMBL" id="MCE3049846.1"/>
    </source>
</evidence>
<evidence type="ECO:0000313" key="3">
    <source>
        <dbReference type="Proteomes" id="UP000823775"/>
    </source>
</evidence>
<name>A0ABS8WID2_DATST</name>
<accession>A0ABS8WID2</accession>
<gene>
    <name evidence="2" type="ORF">HAX54_045927</name>
</gene>
<organism evidence="2 3">
    <name type="scientific">Datura stramonium</name>
    <name type="common">Jimsonweed</name>
    <name type="synonym">Common thornapple</name>
    <dbReference type="NCBI Taxonomy" id="4076"/>
    <lineage>
        <taxon>Eukaryota</taxon>
        <taxon>Viridiplantae</taxon>
        <taxon>Streptophyta</taxon>
        <taxon>Embryophyta</taxon>
        <taxon>Tracheophyta</taxon>
        <taxon>Spermatophyta</taxon>
        <taxon>Magnoliopsida</taxon>
        <taxon>eudicotyledons</taxon>
        <taxon>Gunneridae</taxon>
        <taxon>Pentapetalae</taxon>
        <taxon>asterids</taxon>
        <taxon>lamiids</taxon>
        <taxon>Solanales</taxon>
        <taxon>Solanaceae</taxon>
        <taxon>Solanoideae</taxon>
        <taxon>Datureae</taxon>
        <taxon>Datura</taxon>
    </lineage>
</organism>
<comment type="caution">
    <text evidence="2">The sequence shown here is derived from an EMBL/GenBank/DDBJ whole genome shotgun (WGS) entry which is preliminary data.</text>
</comment>
<feature type="compositionally biased region" description="Pro residues" evidence="1">
    <location>
        <begin position="253"/>
        <end position="263"/>
    </location>
</feature>
<dbReference type="Proteomes" id="UP000823775">
    <property type="component" value="Unassembled WGS sequence"/>
</dbReference>
<proteinExistence type="predicted"/>
<dbReference type="EMBL" id="JACEIK010007182">
    <property type="protein sequence ID" value="MCE3049846.1"/>
    <property type="molecule type" value="Genomic_DNA"/>
</dbReference>
<protein>
    <submittedName>
        <fullName evidence="2">Uncharacterized protein</fullName>
    </submittedName>
</protein>
<sequence length="312" mass="34804">MDENIFGWEMEEEIMEEPFANIYLRGGKLEERHYKAPTAGKLPVSTPIPGSNLNIGVSPGSVPLPLYESPIIHSLVLNQETRAGNFIGSHIDESLVISAGVQVLCIIQGMVKPPKPQGPHIYIAFPSMGAWLRGAYNSISNQFPLFGWAISRGLIHHRDLKFQARMWLDLVCEWLIPSQNKTEVPIEPLDKTVLADGMIILVTKTNRNPPNHEQALKIAMRPTIDKLRGLCATVEVLETEVITLRKDMATLTRPPPARKPTPLEPAAVTSQPEAPKSLPDDWWVGYDNASEMVSDEMYHSRLPPYPCSLCMK</sequence>